<accession>A0AAD4SPK0</accession>
<gene>
    <name evidence="1" type="ORF">MKW98_027252</name>
</gene>
<dbReference type="Proteomes" id="UP001202328">
    <property type="component" value="Unassembled WGS sequence"/>
</dbReference>
<sequence>MGSSSENHEKFSIRNLLVADFLTLEILNKILNWEHGDPYSHDLKHNNRIRDIPLDMKERNPRAYVPRYVSMGPNHYGEPQLDGMQVDKMRALRHFVKRGPLPVEAYLEALMKVATPCWESYGQLDEQWEDENRFVLLMLIDGVFLLEFLSVTRGNQNNSDYATTDPTFGPEGHNLIYEAIMQDLLMVENQIPYLVLSTLLSISEGLPEQSIHSILSWMMFAPNIGPGIHFLDMYLKGLLAEGQRAEVEEEQDWEEDQQQLHRIENIAASKLYKRGVRFARVKSYKKITFDKNTATLTLATIHITKQNISKMLNMIAFERREGSSKDLNSYINLVDLLIQSPKDVNLLRSEGIIVNSSSSDQAVMDLIKEITKVAVGGVSDSRSNLVREEIIEYYQRGATKLSRRLPYKLFSRLSSQRHFLKYKPCMNINVK</sequence>
<keyword evidence="2" id="KW-1185">Reference proteome</keyword>
<comment type="caution">
    <text evidence="1">The sequence shown here is derived from an EMBL/GenBank/DDBJ whole genome shotgun (WGS) entry which is preliminary data.</text>
</comment>
<proteinExistence type="predicted"/>
<dbReference type="PANTHER" id="PTHR31170:SF25">
    <property type="entry name" value="BNAA09G04570D PROTEIN"/>
    <property type="match status" value="1"/>
</dbReference>
<reference evidence="1" key="1">
    <citation type="submission" date="2022-04" db="EMBL/GenBank/DDBJ databases">
        <title>A functionally conserved STORR gene fusion in Papaver species that diverged 16.8 million years ago.</title>
        <authorList>
            <person name="Catania T."/>
        </authorList>
    </citation>
    <scope>NUCLEOTIDE SEQUENCE</scope>
    <source>
        <strain evidence="1">S-188037</strain>
    </source>
</reference>
<dbReference type="PANTHER" id="PTHR31170">
    <property type="entry name" value="BNAC04G53230D PROTEIN"/>
    <property type="match status" value="1"/>
</dbReference>
<evidence type="ECO:0000313" key="1">
    <source>
        <dbReference type="EMBL" id="KAI3917333.1"/>
    </source>
</evidence>
<name>A0AAD4SPK0_9MAGN</name>
<dbReference type="Pfam" id="PF03140">
    <property type="entry name" value="DUF247"/>
    <property type="match status" value="1"/>
</dbReference>
<dbReference type="EMBL" id="JAJJMB010008995">
    <property type="protein sequence ID" value="KAI3917333.1"/>
    <property type="molecule type" value="Genomic_DNA"/>
</dbReference>
<dbReference type="AlphaFoldDB" id="A0AAD4SPK0"/>
<protein>
    <submittedName>
        <fullName evidence="1">Uncharacterized protein</fullName>
    </submittedName>
</protein>
<evidence type="ECO:0000313" key="2">
    <source>
        <dbReference type="Proteomes" id="UP001202328"/>
    </source>
</evidence>
<dbReference type="InterPro" id="IPR004158">
    <property type="entry name" value="DUF247_pln"/>
</dbReference>
<organism evidence="1 2">
    <name type="scientific">Papaver atlanticum</name>
    <dbReference type="NCBI Taxonomy" id="357466"/>
    <lineage>
        <taxon>Eukaryota</taxon>
        <taxon>Viridiplantae</taxon>
        <taxon>Streptophyta</taxon>
        <taxon>Embryophyta</taxon>
        <taxon>Tracheophyta</taxon>
        <taxon>Spermatophyta</taxon>
        <taxon>Magnoliopsida</taxon>
        <taxon>Ranunculales</taxon>
        <taxon>Papaveraceae</taxon>
        <taxon>Papaveroideae</taxon>
        <taxon>Papaver</taxon>
    </lineage>
</organism>